<dbReference type="OrthoDB" id="546383at2759"/>
<dbReference type="GO" id="GO:0035082">
    <property type="term" value="P:axoneme assembly"/>
    <property type="evidence" value="ECO:0007669"/>
    <property type="project" value="InterPro"/>
</dbReference>
<accession>A0A1R2BJF7</accession>
<comment type="subcellular location">
    <subcellularLocation>
        <location evidence="1">Cell projection</location>
        <location evidence="1">Cilium</location>
    </subcellularLocation>
    <subcellularLocation>
        <location evidence="2">Cytoplasm</location>
        <location evidence="2">Cytoskeleton</location>
    </subcellularLocation>
</comment>
<organism evidence="6 7">
    <name type="scientific">Stentor coeruleus</name>
    <dbReference type="NCBI Taxonomy" id="5963"/>
    <lineage>
        <taxon>Eukaryota</taxon>
        <taxon>Sar</taxon>
        <taxon>Alveolata</taxon>
        <taxon>Ciliophora</taxon>
        <taxon>Postciliodesmatophora</taxon>
        <taxon>Heterotrichea</taxon>
        <taxon>Heterotrichida</taxon>
        <taxon>Stentoridae</taxon>
        <taxon>Stentor</taxon>
    </lineage>
</organism>
<evidence type="ECO:0000256" key="1">
    <source>
        <dbReference type="ARBA" id="ARBA00004138"/>
    </source>
</evidence>
<name>A0A1R2BJF7_9CILI</name>
<protein>
    <submittedName>
        <fullName evidence="6">Uncharacterized protein</fullName>
    </submittedName>
</protein>
<dbReference type="Proteomes" id="UP000187209">
    <property type="component" value="Unassembled WGS sequence"/>
</dbReference>
<dbReference type="GO" id="GO:0005879">
    <property type="term" value="C:axonemal microtubule"/>
    <property type="evidence" value="ECO:0007669"/>
    <property type="project" value="InterPro"/>
</dbReference>
<comment type="caution">
    <text evidence="6">The sequence shown here is derived from an EMBL/GenBank/DDBJ whole genome shotgun (WGS) entry which is preliminary data.</text>
</comment>
<evidence type="ECO:0000256" key="5">
    <source>
        <dbReference type="ARBA" id="ARBA00023273"/>
    </source>
</evidence>
<sequence length="77" mass="8736">MEDSEYKKKVNAIFYKTSAQAVGRRANEGLNPPAHGKNGCFSKHLLNSGMWKNNGLNCRVDTDRYLDGSKDWMDKIN</sequence>
<evidence type="ECO:0000313" key="6">
    <source>
        <dbReference type="EMBL" id="OMJ76745.1"/>
    </source>
</evidence>
<dbReference type="EMBL" id="MPUH01000613">
    <property type="protein sequence ID" value="OMJ76745.1"/>
    <property type="molecule type" value="Genomic_DNA"/>
</dbReference>
<evidence type="ECO:0000256" key="4">
    <source>
        <dbReference type="ARBA" id="ARBA00023212"/>
    </source>
</evidence>
<keyword evidence="4" id="KW-0206">Cytoskeleton</keyword>
<keyword evidence="5" id="KW-0966">Cell projection</keyword>
<evidence type="ECO:0000256" key="3">
    <source>
        <dbReference type="ARBA" id="ARBA00022490"/>
    </source>
</evidence>
<proteinExistence type="predicted"/>
<keyword evidence="7" id="KW-1185">Reference proteome</keyword>
<evidence type="ECO:0000256" key="2">
    <source>
        <dbReference type="ARBA" id="ARBA00004245"/>
    </source>
</evidence>
<evidence type="ECO:0000313" key="7">
    <source>
        <dbReference type="Proteomes" id="UP000187209"/>
    </source>
</evidence>
<dbReference type="Pfam" id="PF14892">
    <property type="entry name" value="PIRC1_2"/>
    <property type="match status" value="1"/>
</dbReference>
<gene>
    <name evidence="6" type="ORF">SteCoe_23806</name>
</gene>
<keyword evidence="3" id="KW-0963">Cytoplasm</keyword>
<dbReference type="InterPro" id="IPR026507">
    <property type="entry name" value="PIRC1/2"/>
</dbReference>
<dbReference type="AlphaFoldDB" id="A0A1R2BJF7"/>
<reference evidence="6 7" key="1">
    <citation type="submission" date="2016-11" db="EMBL/GenBank/DDBJ databases">
        <title>The macronuclear genome of Stentor coeruleus: a giant cell with tiny introns.</title>
        <authorList>
            <person name="Slabodnick M."/>
            <person name="Ruby J.G."/>
            <person name="Reiff S.B."/>
            <person name="Swart E.C."/>
            <person name="Gosai S."/>
            <person name="Prabakaran S."/>
            <person name="Witkowska E."/>
            <person name="Larue G.E."/>
            <person name="Fisher S."/>
            <person name="Freeman R.M."/>
            <person name="Gunawardena J."/>
            <person name="Chu W."/>
            <person name="Stover N.A."/>
            <person name="Gregory B.D."/>
            <person name="Nowacki M."/>
            <person name="Derisi J."/>
            <person name="Roy S.W."/>
            <person name="Marshall W.F."/>
            <person name="Sood P."/>
        </authorList>
    </citation>
    <scope>NUCLEOTIDE SEQUENCE [LARGE SCALE GENOMIC DNA]</scope>
    <source>
        <strain evidence="6">WM001</strain>
    </source>
</reference>